<evidence type="ECO:0008006" key="4">
    <source>
        <dbReference type="Google" id="ProtNLM"/>
    </source>
</evidence>
<gene>
    <name evidence="2" type="ORF">GK108_28015</name>
</gene>
<dbReference type="EMBL" id="JAAFZH010000020">
    <property type="protein sequence ID" value="NDU98763.1"/>
    <property type="molecule type" value="Genomic_DNA"/>
</dbReference>
<keyword evidence="3" id="KW-1185">Reference proteome</keyword>
<feature type="chain" id="PRO_5027109884" description="Outer membrane beta-barrel protein" evidence="1">
    <location>
        <begin position="25"/>
        <end position="246"/>
    </location>
</feature>
<dbReference type="AlphaFoldDB" id="A0A6L9LIL7"/>
<evidence type="ECO:0000313" key="2">
    <source>
        <dbReference type="EMBL" id="NDU98763.1"/>
    </source>
</evidence>
<accession>A0A6L9LIL7</accession>
<dbReference type="Proteomes" id="UP000474175">
    <property type="component" value="Unassembled WGS sequence"/>
</dbReference>
<keyword evidence="1" id="KW-0732">Signal</keyword>
<organism evidence="2 3">
    <name type="scientific">Spirosoma terrae</name>
    <dbReference type="NCBI Taxonomy" id="1968276"/>
    <lineage>
        <taxon>Bacteria</taxon>
        <taxon>Pseudomonadati</taxon>
        <taxon>Bacteroidota</taxon>
        <taxon>Cytophagia</taxon>
        <taxon>Cytophagales</taxon>
        <taxon>Cytophagaceae</taxon>
        <taxon>Spirosoma</taxon>
    </lineage>
</organism>
<feature type="signal peptide" evidence="1">
    <location>
        <begin position="1"/>
        <end position="24"/>
    </location>
</feature>
<proteinExistence type="predicted"/>
<evidence type="ECO:0000313" key="3">
    <source>
        <dbReference type="Proteomes" id="UP000474175"/>
    </source>
</evidence>
<name>A0A6L9LIL7_9BACT</name>
<protein>
    <recommendedName>
        <fullName evidence="4">Outer membrane beta-barrel protein</fullName>
    </recommendedName>
</protein>
<evidence type="ECO:0000256" key="1">
    <source>
        <dbReference type="SAM" id="SignalP"/>
    </source>
</evidence>
<sequence length="246" mass="27111">MKKFCLLFLLLPALGFAQLNSATAQSEFKKVTEVLDLSLASNGDFGTVALSFNRLHGLGKSHRFRIGYGLRFTSAFGSNTDYRTAPARLTSGSQSFAALVSEDIIANIDTVRFPKTQINSFNISINLEYALSRKFEIGINIDAIGFSFGATQTGTFIANSPVRSSLSGSAQEAKPTAFNLLLVSDSDLGSLNSEAYVRYRLNQRVSLRGGLGFQFNEYTTTRKLTFENDRFRSKNAMPMLAISYHF</sequence>
<dbReference type="RefSeq" id="WP_163954896.1">
    <property type="nucleotide sequence ID" value="NZ_JAAFZH010000020.1"/>
</dbReference>
<reference evidence="2 3" key="1">
    <citation type="submission" date="2020-02" db="EMBL/GenBank/DDBJ databases">
        <title>Draft genome sequence of two Spirosoma agri KCTC 52727 and Spirosoma terrae KCTC 52035.</title>
        <authorList>
            <person name="Rojas J."/>
            <person name="Ambika Manirajan B."/>
            <person name="Suarez C."/>
            <person name="Ratering S."/>
            <person name="Schnell S."/>
        </authorList>
    </citation>
    <scope>NUCLEOTIDE SEQUENCE [LARGE SCALE GENOMIC DNA]</scope>
    <source>
        <strain evidence="2 3">KCTC 52035</strain>
    </source>
</reference>
<comment type="caution">
    <text evidence="2">The sequence shown here is derived from an EMBL/GenBank/DDBJ whole genome shotgun (WGS) entry which is preliminary data.</text>
</comment>